<accession>A0A511B2G5</accession>
<comment type="subcellular location">
    <subcellularLocation>
        <location evidence="1">Cell membrane</location>
        <topology evidence="1">Multi-pass membrane protein</topology>
    </subcellularLocation>
</comment>
<dbReference type="PANTHER" id="PTHR23513:SF11">
    <property type="entry name" value="STAPHYLOFERRIN A TRANSPORTER"/>
    <property type="match status" value="1"/>
</dbReference>
<dbReference type="GO" id="GO:0022857">
    <property type="term" value="F:transmembrane transporter activity"/>
    <property type="evidence" value="ECO:0007669"/>
    <property type="project" value="InterPro"/>
</dbReference>
<feature type="transmembrane region" description="Helical" evidence="7">
    <location>
        <begin position="225"/>
        <end position="244"/>
    </location>
</feature>
<dbReference type="Proteomes" id="UP000321230">
    <property type="component" value="Unassembled WGS sequence"/>
</dbReference>
<keyword evidence="3" id="KW-1003">Cell membrane</keyword>
<feature type="transmembrane region" description="Helical" evidence="7">
    <location>
        <begin position="256"/>
        <end position="278"/>
    </location>
</feature>
<dbReference type="InterPro" id="IPR022324">
    <property type="entry name" value="Bacilysin_exporter_BacE_put"/>
</dbReference>
<dbReference type="AlphaFoldDB" id="A0A511B2G5"/>
<reference evidence="9 10" key="1">
    <citation type="submission" date="2019-07" db="EMBL/GenBank/DDBJ databases">
        <title>Whole genome shotgun sequence of Gluconobacter wancherniae NBRC 103581.</title>
        <authorList>
            <person name="Hosoyama A."/>
            <person name="Uohara A."/>
            <person name="Ohji S."/>
            <person name="Ichikawa N."/>
        </authorList>
    </citation>
    <scope>NUCLEOTIDE SEQUENCE [LARGE SCALE GENOMIC DNA]</scope>
    <source>
        <strain evidence="9 10">NBRC 103581</strain>
    </source>
</reference>
<evidence type="ECO:0000313" key="10">
    <source>
        <dbReference type="Proteomes" id="UP000321230"/>
    </source>
</evidence>
<keyword evidence="10" id="KW-1185">Reference proteome</keyword>
<keyword evidence="5 7" id="KW-1133">Transmembrane helix</keyword>
<dbReference type="CDD" id="cd06173">
    <property type="entry name" value="MFS_MefA_like"/>
    <property type="match status" value="1"/>
</dbReference>
<evidence type="ECO:0000259" key="8">
    <source>
        <dbReference type="PROSITE" id="PS50850"/>
    </source>
</evidence>
<evidence type="ECO:0000256" key="3">
    <source>
        <dbReference type="ARBA" id="ARBA00022475"/>
    </source>
</evidence>
<evidence type="ECO:0000313" key="9">
    <source>
        <dbReference type="EMBL" id="GEK94669.1"/>
    </source>
</evidence>
<proteinExistence type="predicted"/>
<keyword evidence="6 7" id="KW-0472">Membrane</keyword>
<feature type="transmembrane region" description="Helical" evidence="7">
    <location>
        <begin position="172"/>
        <end position="192"/>
    </location>
</feature>
<dbReference type="RefSeq" id="WP_146798425.1">
    <property type="nucleotide sequence ID" value="NZ_BARC01000001.1"/>
</dbReference>
<dbReference type="Gene3D" id="1.20.1250.20">
    <property type="entry name" value="MFS general substrate transporter like domains"/>
    <property type="match status" value="1"/>
</dbReference>
<keyword evidence="2" id="KW-0813">Transport</keyword>
<dbReference type="InterPro" id="IPR010290">
    <property type="entry name" value="TM_effector"/>
</dbReference>
<dbReference type="InterPro" id="IPR036259">
    <property type="entry name" value="MFS_trans_sf"/>
</dbReference>
<feature type="transmembrane region" description="Helical" evidence="7">
    <location>
        <begin position="285"/>
        <end position="305"/>
    </location>
</feature>
<evidence type="ECO:0000256" key="6">
    <source>
        <dbReference type="ARBA" id="ARBA00023136"/>
    </source>
</evidence>
<dbReference type="PROSITE" id="PS50850">
    <property type="entry name" value="MFS"/>
    <property type="match status" value="1"/>
</dbReference>
<dbReference type="GO" id="GO:0005886">
    <property type="term" value="C:plasma membrane"/>
    <property type="evidence" value="ECO:0007669"/>
    <property type="project" value="UniProtKB-SubCell"/>
</dbReference>
<dbReference type="PRINTS" id="PR01988">
    <property type="entry name" value="EXPORTERBACE"/>
</dbReference>
<evidence type="ECO:0000256" key="4">
    <source>
        <dbReference type="ARBA" id="ARBA00022692"/>
    </source>
</evidence>
<feature type="domain" description="Major facilitator superfamily (MFS) profile" evidence="8">
    <location>
        <begin position="174"/>
        <end position="410"/>
    </location>
</feature>
<dbReference type="PANTHER" id="PTHR23513">
    <property type="entry name" value="INTEGRAL MEMBRANE EFFLUX PROTEIN-RELATED"/>
    <property type="match status" value="1"/>
</dbReference>
<keyword evidence="4 7" id="KW-0812">Transmembrane</keyword>
<dbReference type="EMBL" id="BJUZ01000004">
    <property type="protein sequence ID" value="GEK94669.1"/>
    <property type="molecule type" value="Genomic_DNA"/>
</dbReference>
<feature type="transmembrane region" description="Helical" evidence="7">
    <location>
        <begin position="12"/>
        <end position="29"/>
    </location>
</feature>
<evidence type="ECO:0000256" key="2">
    <source>
        <dbReference type="ARBA" id="ARBA00022448"/>
    </source>
</evidence>
<feature type="transmembrane region" description="Helical" evidence="7">
    <location>
        <begin position="311"/>
        <end position="333"/>
    </location>
</feature>
<evidence type="ECO:0000256" key="1">
    <source>
        <dbReference type="ARBA" id="ARBA00004651"/>
    </source>
</evidence>
<name>A0A511B2G5_9PROT</name>
<evidence type="ECO:0000256" key="7">
    <source>
        <dbReference type="SAM" id="Phobius"/>
    </source>
</evidence>
<dbReference type="Pfam" id="PF05977">
    <property type="entry name" value="MFS_3"/>
    <property type="match status" value="1"/>
</dbReference>
<organism evidence="9 10">
    <name type="scientific">Gluconobacter wancherniae NBRC 103581</name>
    <dbReference type="NCBI Taxonomy" id="656744"/>
    <lineage>
        <taxon>Bacteria</taxon>
        <taxon>Pseudomonadati</taxon>
        <taxon>Pseudomonadota</taxon>
        <taxon>Alphaproteobacteria</taxon>
        <taxon>Acetobacterales</taxon>
        <taxon>Acetobacteraceae</taxon>
        <taxon>Gluconobacter</taxon>
    </lineage>
</organism>
<gene>
    <name evidence="9" type="ORF">GWA01_24390</name>
</gene>
<feature type="transmembrane region" description="Helical" evidence="7">
    <location>
        <begin position="49"/>
        <end position="67"/>
    </location>
</feature>
<feature type="transmembrane region" description="Helical" evidence="7">
    <location>
        <begin position="79"/>
        <end position="100"/>
    </location>
</feature>
<feature type="transmembrane region" description="Helical" evidence="7">
    <location>
        <begin position="374"/>
        <end position="396"/>
    </location>
</feature>
<comment type="caution">
    <text evidence="9">The sequence shown here is derived from an EMBL/GenBank/DDBJ whole genome shotgun (WGS) entry which is preliminary data.</text>
</comment>
<sequence>MKQIFRSLRTRNYRIWTIGSVCSNVGTWMQFTAQDWLVLTAMTHHDATAVGIVMALQLAPPLLFLPWTGHVADRFEKRLLLMGTQAAMGTLSVGLGALILTGHARLWHVDLFAFVFGCVAAFDAPARQTFVGELVGEENLSNAVALNSMSFNVGRMIGPAVGGVCIAEIGSGWAFVLNGASFFIVFISLQFLRVKELFRSQHRSRETQGLLAGFRYVWKRPDLRAILVMLFLIGTFGFNFPIFISTMAVQVFHVGAHGYGMLTSIMAMGTLIGAALAAGRETATFSTLPVGAAIFTGGCLLGAFAPDYAVFGLALVVLGISSLTFTATTSSLMQMTSDPGMRGRVIAIRLAVFAGGTPLGAPIVGWVANHFGARWALGVGGLAGASAAVVALMFLAKANESGARDRMASK</sequence>
<protein>
    <submittedName>
        <fullName evidence="9">MFS transporter</fullName>
    </submittedName>
</protein>
<feature type="transmembrane region" description="Helical" evidence="7">
    <location>
        <begin position="345"/>
        <end position="368"/>
    </location>
</feature>
<evidence type="ECO:0000256" key="5">
    <source>
        <dbReference type="ARBA" id="ARBA00022989"/>
    </source>
</evidence>
<dbReference type="OrthoDB" id="9809918at2"/>
<dbReference type="InterPro" id="IPR020846">
    <property type="entry name" value="MFS_dom"/>
</dbReference>
<dbReference type="SUPFAM" id="SSF103473">
    <property type="entry name" value="MFS general substrate transporter"/>
    <property type="match status" value="1"/>
</dbReference>